<dbReference type="Proteomes" id="UP000626109">
    <property type="component" value="Unassembled WGS sequence"/>
</dbReference>
<feature type="compositionally biased region" description="Basic residues" evidence="9">
    <location>
        <begin position="7"/>
        <end position="16"/>
    </location>
</feature>
<evidence type="ECO:0000256" key="3">
    <source>
        <dbReference type="ARBA" id="ARBA00034487"/>
    </source>
</evidence>
<dbReference type="PANTHER" id="PTHR43675:SF8">
    <property type="entry name" value="ARSENITE METHYLTRANSFERASE"/>
    <property type="match status" value="1"/>
</dbReference>
<evidence type="ECO:0000256" key="6">
    <source>
        <dbReference type="ARBA" id="ARBA00047941"/>
    </source>
</evidence>
<evidence type="ECO:0000256" key="9">
    <source>
        <dbReference type="SAM" id="MobiDB-lite"/>
    </source>
</evidence>
<dbReference type="InterPro" id="IPR029063">
    <property type="entry name" value="SAM-dependent_MTases_sf"/>
</dbReference>
<evidence type="ECO:0000256" key="4">
    <source>
        <dbReference type="ARBA" id="ARBA00034521"/>
    </source>
</evidence>
<evidence type="ECO:0000256" key="2">
    <source>
        <dbReference type="ARBA" id="ARBA00022691"/>
    </source>
</evidence>
<comment type="similarity">
    <text evidence="3">Belongs to the methyltransferase superfamily. Arsenite methyltransferase family.</text>
</comment>
<dbReference type="PANTHER" id="PTHR43675">
    <property type="entry name" value="ARSENITE METHYLTRANSFERASE"/>
    <property type="match status" value="1"/>
</dbReference>
<dbReference type="InterPro" id="IPR025714">
    <property type="entry name" value="Methyltranfer_dom"/>
</dbReference>
<protein>
    <recommendedName>
        <fullName evidence="5">Arsenite methyltransferase</fullName>
        <ecNumber evidence="4">2.1.1.137</ecNumber>
    </recommendedName>
</protein>
<keyword evidence="1" id="KW-0808">Transferase</keyword>
<evidence type="ECO:0000313" key="12">
    <source>
        <dbReference type="Proteomes" id="UP000626109"/>
    </source>
</evidence>
<dbReference type="SUPFAM" id="SSF53335">
    <property type="entry name" value="S-adenosyl-L-methionine-dependent methyltransferases"/>
    <property type="match status" value="1"/>
</dbReference>
<dbReference type="Pfam" id="PF13847">
    <property type="entry name" value="Methyltransf_31"/>
    <property type="match status" value="1"/>
</dbReference>
<dbReference type="CDD" id="cd02440">
    <property type="entry name" value="AdoMet_MTases"/>
    <property type="match status" value="1"/>
</dbReference>
<evidence type="ECO:0000313" key="11">
    <source>
        <dbReference type="EMBL" id="CAE8702264.1"/>
    </source>
</evidence>
<feature type="compositionally biased region" description="Basic and acidic residues" evidence="9">
    <location>
        <begin position="17"/>
        <end position="26"/>
    </location>
</feature>
<feature type="non-terminal residue" evidence="11">
    <location>
        <position position="1"/>
    </location>
</feature>
<evidence type="ECO:0000259" key="10">
    <source>
        <dbReference type="Pfam" id="PF13847"/>
    </source>
</evidence>
<evidence type="ECO:0000256" key="7">
    <source>
        <dbReference type="ARBA" id="ARBA00047943"/>
    </source>
</evidence>
<comment type="catalytic activity">
    <reaction evidence="8">
        <text>arsenic triglutathione + 3 [thioredoxin]-dithiol + 3 S-adenosyl-L-methionine = trimethylarsine + 3 [thioredoxin]-disulfide + 3 glutathione + 3 S-adenosyl-L-homocysteine + 3 H(+)</text>
        <dbReference type="Rhea" id="RHEA:69432"/>
        <dbReference type="Rhea" id="RHEA-COMP:10698"/>
        <dbReference type="Rhea" id="RHEA-COMP:10700"/>
        <dbReference type="ChEBI" id="CHEBI:15378"/>
        <dbReference type="ChEBI" id="CHEBI:27130"/>
        <dbReference type="ChEBI" id="CHEBI:29950"/>
        <dbReference type="ChEBI" id="CHEBI:50058"/>
        <dbReference type="ChEBI" id="CHEBI:57856"/>
        <dbReference type="ChEBI" id="CHEBI:57925"/>
        <dbReference type="ChEBI" id="CHEBI:59789"/>
        <dbReference type="ChEBI" id="CHEBI:183640"/>
        <dbReference type="EC" id="2.1.1.137"/>
    </reaction>
</comment>
<dbReference type="AlphaFoldDB" id="A0A813KBF8"/>
<gene>
    <name evidence="11" type="ORF">PGLA2088_LOCUS32361</name>
</gene>
<evidence type="ECO:0000256" key="5">
    <source>
        <dbReference type="ARBA" id="ARBA00034545"/>
    </source>
</evidence>
<keyword evidence="2" id="KW-0949">S-adenosyl-L-methionine</keyword>
<proteinExistence type="inferred from homology"/>
<evidence type="ECO:0000256" key="1">
    <source>
        <dbReference type="ARBA" id="ARBA00022679"/>
    </source>
</evidence>
<feature type="domain" description="Methyltransferase" evidence="10">
    <location>
        <begin position="199"/>
        <end position="279"/>
    </location>
</feature>
<comment type="catalytic activity">
    <reaction evidence="6">
        <text>arsenic triglutathione + [thioredoxin]-dithiol + S-adenosyl-L-methionine + 2 H2O = methylarsonous acid + [thioredoxin]-disulfide + 3 glutathione + S-adenosyl-L-homocysteine + H(+)</text>
        <dbReference type="Rhea" id="RHEA:69460"/>
        <dbReference type="Rhea" id="RHEA-COMP:10698"/>
        <dbReference type="Rhea" id="RHEA-COMP:10700"/>
        <dbReference type="ChEBI" id="CHEBI:15377"/>
        <dbReference type="ChEBI" id="CHEBI:15378"/>
        <dbReference type="ChEBI" id="CHEBI:17826"/>
        <dbReference type="ChEBI" id="CHEBI:29950"/>
        <dbReference type="ChEBI" id="CHEBI:50058"/>
        <dbReference type="ChEBI" id="CHEBI:57856"/>
        <dbReference type="ChEBI" id="CHEBI:57925"/>
        <dbReference type="ChEBI" id="CHEBI:59789"/>
        <dbReference type="ChEBI" id="CHEBI:183640"/>
        <dbReference type="EC" id="2.1.1.137"/>
    </reaction>
</comment>
<organism evidence="11 12">
    <name type="scientific">Polarella glacialis</name>
    <name type="common">Dinoflagellate</name>
    <dbReference type="NCBI Taxonomy" id="89957"/>
    <lineage>
        <taxon>Eukaryota</taxon>
        <taxon>Sar</taxon>
        <taxon>Alveolata</taxon>
        <taxon>Dinophyceae</taxon>
        <taxon>Suessiales</taxon>
        <taxon>Suessiaceae</taxon>
        <taxon>Polarella</taxon>
    </lineage>
</organism>
<comment type="caution">
    <text evidence="11">The sequence shown here is derived from an EMBL/GenBank/DDBJ whole genome shotgun (WGS) entry which is preliminary data.</text>
</comment>
<name>A0A813KBF8_POLGL</name>
<dbReference type="GO" id="GO:0030791">
    <property type="term" value="F:arsenite methyltransferase activity"/>
    <property type="evidence" value="ECO:0007669"/>
    <property type="project" value="UniProtKB-EC"/>
</dbReference>
<reference evidence="11" key="1">
    <citation type="submission" date="2021-02" db="EMBL/GenBank/DDBJ databases">
        <authorList>
            <person name="Dougan E. K."/>
            <person name="Rhodes N."/>
            <person name="Thang M."/>
            <person name="Chan C."/>
        </authorList>
    </citation>
    <scope>NUCLEOTIDE SEQUENCE</scope>
</reference>
<feature type="region of interest" description="Disordered" evidence="9">
    <location>
        <begin position="1"/>
        <end position="42"/>
    </location>
</feature>
<evidence type="ECO:0000256" key="8">
    <source>
        <dbReference type="ARBA" id="ARBA00048428"/>
    </source>
</evidence>
<dbReference type="InterPro" id="IPR026669">
    <property type="entry name" value="Arsenite_MeTrfase-like"/>
</dbReference>
<accession>A0A813KBF8</accession>
<comment type="catalytic activity">
    <reaction evidence="7">
        <text>arsenic triglutathione + 2 [thioredoxin]-dithiol + 2 S-adenosyl-L-methionine + H2O = dimethylarsinous acid + 2 [thioredoxin]-disulfide + 3 glutathione + 2 S-adenosyl-L-homocysteine + 2 H(+)</text>
        <dbReference type="Rhea" id="RHEA:69464"/>
        <dbReference type="Rhea" id="RHEA-COMP:10698"/>
        <dbReference type="Rhea" id="RHEA-COMP:10700"/>
        <dbReference type="ChEBI" id="CHEBI:15377"/>
        <dbReference type="ChEBI" id="CHEBI:15378"/>
        <dbReference type="ChEBI" id="CHEBI:23808"/>
        <dbReference type="ChEBI" id="CHEBI:29950"/>
        <dbReference type="ChEBI" id="CHEBI:50058"/>
        <dbReference type="ChEBI" id="CHEBI:57856"/>
        <dbReference type="ChEBI" id="CHEBI:57925"/>
        <dbReference type="ChEBI" id="CHEBI:59789"/>
        <dbReference type="ChEBI" id="CHEBI:183640"/>
        <dbReference type="EC" id="2.1.1.137"/>
    </reaction>
</comment>
<sequence>LWDNNTRRQKPRRPRAMRRESEEQKKLPVAPDRGAEAGPPLRSVLSRRQRQKLWGTVSRKQAPEHQTLQWTQRPAEVRACRLKPRLQSWHPRLQWTQRPAEFANLGLYKMTTTGYTTNGGGHLAGYTMTNTNMTNDAGVVDSVKEYYSKHLKTSDDLLTNACCTGAAPPDHIKAALKKIHPEVIAKYYGCGLCLPDHIEGLSVLDLGCGAGRDVYIASQLVGPQGRVVGVDMTPEQLDVANAHKAYHAEKCGLANVEFKLGFIERLGELGLPDSSFDVI</sequence>
<dbReference type="EC" id="2.1.1.137" evidence="4"/>
<dbReference type="Gene3D" id="3.40.50.150">
    <property type="entry name" value="Vaccinia Virus protein VP39"/>
    <property type="match status" value="1"/>
</dbReference>
<feature type="non-terminal residue" evidence="11">
    <location>
        <position position="279"/>
    </location>
</feature>
<dbReference type="EMBL" id="CAJNNW010030052">
    <property type="protein sequence ID" value="CAE8702264.1"/>
    <property type="molecule type" value="Genomic_DNA"/>
</dbReference>